<protein>
    <submittedName>
        <fullName evidence="1">Uncharacterized protein</fullName>
    </submittedName>
</protein>
<gene>
    <name evidence="1" type="ORF">M9H77_13622</name>
</gene>
<dbReference type="EMBL" id="CM044703">
    <property type="protein sequence ID" value="KAI5673258.1"/>
    <property type="molecule type" value="Genomic_DNA"/>
</dbReference>
<name>A0ACC0BKY5_CATRO</name>
<evidence type="ECO:0000313" key="1">
    <source>
        <dbReference type="EMBL" id="KAI5673258.1"/>
    </source>
</evidence>
<comment type="caution">
    <text evidence="1">The sequence shown here is derived from an EMBL/GenBank/DDBJ whole genome shotgun (WGS) entry which is preliminary data.</text>
</comment>
<accession>A0ACC0BKY5</accession>
<dbReference type="Proteomes" id="UP001060085">
    <property type="component" value="Linkage Group LG03"/>
</dbReference>
<proteinExistence type="predicted"/>
<sequence>MGAAQKGDKGVLKWITSTLVDKGSKKTTGKDKGKMPMGKNDEKGLEKRKAKAEAAKSELKQKQEELRDNPHDEQLKEMVKELQHKARFLVDVERRFYAKKTKCKFLLEEVISSIIRGIESFWLGVLPISAVVLDRITGMCRRFLWGSNSAQVAWHTMCLSKQEGELGLRDTRRWNDNYSPKPFATFMPRKILYGASGFIIST</sequence>
<evidence type="ECO:0000313" key="2">
    <source>
        <dbReference type="Proteomes" id="UP001060085"/>
    </source>
</evidence>
<keyword evidence="2" id="KW-1185">Reference proteome</keyword>
<reference evidence="2" key="1">
    <citation type="journal article" date="2023" name="Nat. Plants">
        <title>Single-cell RNA sequencing provides a high-resolution roadmap for understanding the multicellular compartmentation of specialized metabolism.</title>
        <authorList>
            <person name="Sun S."/>
            <person name="Shen X."/>
            <person name="Li Y."/>
            <person name="Li Y."/>
            <person name="Wang S."/>
            <person name="Li R."/>
            <person name="Zhang H."/>
            <person name="Shen G."/>
            <person name="Guo B."/>
            <person name="Wei J."/>
            <person name="Xu J."/>
            <person name="St-Pierre B."/>
            <person name="Chen S."/>
            <person name="Sun C."/>
        </authorList>
    </citation>
    <scope>NUCLEOTIDE SEQUENCE [LARGE SCALE GENOMIC DNA]</scope>
</reference>
<organism evidence="1 2">
    <name type="scientific">Catharanthus roseus</name>
    <name type="common">Madagascar periwinkle</name>
    <name type="synonym">Vinca rosea</name>
    <dbReference type="NCBI Taxonomy" id="4058"/>
    <lineage>
        <taxon>Eukaryota</taxon>
        <taxon>Viridiplantae</taxon>
        <taxon>Streptophyta</taxon>
        <taxon>Embryophyta</taxon>
        <taxon>Tracheophyta</taxon>
        <taxon>Spermatophyta</taxon>
        <taxon>Magnoliopsida</taxon>
        <taxon>eudicotyledons</taxon>
        <taxon>Gunneridae</taxon>
        <taxon>Pentapetalae</taxon>
        <taxon>asterids</taxon>
        <taxon>lamiids</taxon>
        <taxon>Gentianales</taxon>
        <taxon>Apocynaceae</taxon>
        <taxon>Rauvolfioideae</taxon>
        <taxon>Vinceae</taxon>
        <taxon>Catharanthinae</taxon>
        <taxon>Catharanthus</taxon>
    </lineage>
</organism>